<evidence type="ECO:0000259" key="14">
    <source>
        <dbReference type="PROSITE" id="PS51384"/>
    </source>
</evidence>
<reference evidence="15 16" key="1">
    <citation type="submission" date="2019-04" db="EMBL/GenBank/DDBJ databases">
        <authorList>
            <person name="Van Vliet M D."/>
        </authorList>
    </citation>
    <scope>NUCLEOTIDE SEQUENCE [LARGE SCALE GENOMIC DNA]</scope>
    <source>
        <strain evidence="15 16">F1</strain>
    </source>
</reference>
<dbReference type="AlphaFoldDB" id="A0A6C2U9W3"/>
<feature type="binding site" evidence="12">
    <location>
        <begin position="528"/>
        <end position="532"/>
    </location>
    <ligand>
        <name>NADP(+)</name>
        <dbReference type="ChEBI" id="CHEBI:58349"/>
    </ligand>
</feature>
<comment type="cofactor">
    <cofactor evidence="12">
        <name>FAD</name>
        <dbReference type="ChEBI" id="CHEBI:57692"/>
    </cofactor>
    <text evidence="12">Binds 1 FAD per subunit.</text>
</comment>
<feature type="binding site" evidence="12">
    <location>
        <begin position="389"/>
        <end position="392"/>
    </location>
    <ligand>
        <name>FAD</name>
        <dbReference type="ChEBI" id="CHEBI:57692"/>
    </ligand>
</feature>
<dbReference type="CDD" id="cd06199">
    <property type="entry name" value="SiR"/>
    <property type="match status" value="1"/>
</dbReference>
<dbReference type="PANTHER" id="PTHR19384:SF128">
    <property type="entry name" value="NADPH OXIDOREDUCTASE A"/>
    <property type="match status" value="1"/>
</dbReference>
<evidence type="ECO:0000256" key="12">
    <source>
        <dbReference type="PIRSR" id="PIRSR000207-1"/>
    </source>
</evidence>
<feature type="binding site" evidence="12">
    <location>
        <position position="602"/>
    </location>
    <ligand>
        <name>FAD</name>
        <dbReference type="ChEBI" id="CHEBI:57692"/>
    </ligand>
</feature>
<protein>
    <recommendedName>
        <fullName evidence="1">assimilatory sulfite reductase (NADPH)</fullName>
        <ecNumber evidence="1">1.8.1.2</ecNumber>
    </recommendedName>
</protein>
<dbReference type="Gene3D" id="2.40.30.10">
    <property type="entry name" value="Translation factors"/>
    <property type="match status" value="1"/>
</dbReference>
<dbReference type="Pfam" id="PF00258">
    <property type="entry name" value="Flavodoxin_1"/>
    <property type="match status" value="1"/>
</dbReference>
<feature type="binding site" evidence="12">
    <location>
        <position position="325"/>
    </location>
    <ligand>
        <name>FAD</name>
        <dbReference type="ChEBI" id="CHEBI:57692"/>
    </ligand>
</feature>
<dbReference type="InterPro" id="IPR017938">
    <property type="entry name" value="Riboflavin_synthase-like_b-brl"/>
</dbReference>
<evidence type="ECO:0000256" key="8">
    <source>
        <dbReference type="ARBA" id="ARBA00022982"/>
    </source>
</evidence>
<evidence type="ECO:0000313" key="16">
    <source>
        <dbReference type="Proteomes" id="UP000366872"/>
    </source>
</evidence>
<dbReference type="EC" id="1.8.1.2" evidence="1"/>
<comment type="catalytic activity">
    <reaction evidence="11">
        <text>hydrogen sulfide + 3 NADP(+) + 3 H2O = sulfite + 3 NADPH + 4 H(+)</text>
        <dbReference type="Rhea" id="RHEA:13801"/>
        <dbReference type="ChEBI" id="CHEBI:15377"/>
        <dbReference type="ChEBI" id="CHEBI:15378"/>
        <dbReference type="ChEBI" id="CHEBI:17359"/>
        <dbReference type="ChEBI" id="CHEBI:29919"/>
        <dbReference type="ChEBI" id="CHEBI:57783"/>
        <dbReference type="ChEBI" id="CHEBI:58349"/>
        <dbReference type="EC" id="1.8.1.2"/>
    </reaction>
</comment>
<dbReference type="PIRSF" id="PIRSF000207">
    <property type="entry name" value="SiR-FP_CysJ"/>
    <property type="match status" value="1"/>
</dbReference>
<feature type="binding site" evidence="12">
    <location>
        <position position="564"/>
    </location>
    <ligand>
        <name>NADP(+)</name>
        <dbReference type="ChEBI" id="CHEBI:58349"/>
    </ligand>
</feature>
<dbReference type="InterPro" id="IPR010199">
    <property type="entry name" value="CysJ"/>
</dbReference>
<evidence type="ECO:0000256" key="6">
    <source>
        <dbReference type="ARBA" id="ARBA00022827"/>
    </source>
</evidence>
<feature type="binding site" evidence="12">
    <location>
        <begin position="407"/>
        <end position="409"/>
    </location>
    <ligand>
        <name>FAD</name>
        <dbReference type="ChEBI" id="CHEBI:57692"/>
    </ligand>
</feature>
<feature type="binding site" evidence="12">
    <location>
        <begin position="118"/>
        <end position="121"/>
    </location>
    <ligand>
        <name>FMN</name>
        <dbReference type="ChEBI" id="CHEBI:58210"/>
    </ligand>
</feature>
<evidence type="ECO:0000256" key="1">
    <source>
        <dbReference type="ARBA" id="ARBA00012604"/>
    </source>
</evidence>
<dbReference type="PROSITE" id="PS50902">
    <property type="entry name" value="FLAVODOXIN_LIKE"/>
    <property type="match status" value="1"/>
</dbReference>
<organism evidence="15 16">
    <name type="scientific">Pontiella desulfatans</name>
    <dbReference type="NCBI Taxonomy" id="2750659"/>
    <lineage>
        <taxon>Bacteria</taxon>
        <taxon>Pseudomonadati</taxon>
        <taxon>Kiritimatiellota</taxon>
        <taxon>Kiritimatiellia</taxon>
        <taxon>Kiritimatiellales</taxon>
        <taxon>Pontiellaceae</taxon>
        <taxon>Pontiella</taxon>
    </lineage>
</organism>
<dbReference type="NCBIfam" id="TIGR01931">
    <property type="entry name" value="cysJ"/>
    <property type="match status" value="1"/>
</dbReference>
<evidence type="ECO:0000256" key="9">
    <source>
        <dbReference type="ARBA" id="ARBA00023002"/>
    </source>
</evidence>
<evidence type="ECO:0000256" key="11">
    <source>
        <dbReference type="ARBA" id="ARBA00052219"/>
    </source>
</evidence>
<feature type="binding site" evidence="12">
    <location>
        <position position="413"/>
    </location>
    <ligand>
        <name>FAD</name>
        <dbReference type="ChEBI" id="CHEBI:57692"/>
    </ligand>
</feature>
<dbReference type="PANTHER" id="PTHR19384">
    <property type="entry name" value="NITRIC OXIDE SYNTHASE-RELATED"/>
    <property type="match status" value="1"/>
</dbReference>
<keyword evidence="4" id="KW-0285">Flavoprotein</keyword>
<dbReference type="InterPro" id="IPR008254">
    <property type="entry name" value="Flavodoxin/NO_synth"/>
</dbReference>
<dbReference type="PRINTS" id="PR00371">
    <property type="entry name" value="FPNCR"/>
</dbReference>
<dbReference type="GO" id="GO:0005829">
    <property type="term" value="C:cytosol"/>
    <property type="evidence" value="ECO:0007669"/>
    <property type="project" value="TreeGrafter"/>
</dbReference>
<evidence type="ECO:0000259" key="13">
    <source>
        <dbReference type="PROSITE" id="PS50902"/>
    </source>
</evidence>
<proteinExistence type="predicted"/>
<evidence type="ECO:0000256" key="10">
    <source>
        <dbReference type="ARBA" id="ARBA00023192"/>
    </source>
</evidence>
<keyword evidence="9" id="KW-0560">Oxidoreductase</keyword>
<comment type="cofactor">
    <cofactor evidence="12">
        <name>FMN</name>
        <dbReference type="ChEBI" id="CHEBI:58210"/>
    </cofactor>
    <text evidence="12">Binds 1 FMN per subunit.</text>
</comment>
<evidence type="ECO:0000256" key="4">
    <source>
        <dbReference type="ARBA" id="ARBA00022630"/>
    </source>
</evidence>
<gene>
    <name evidence="15" type="primary">cysJ</name>
    <name evidence="15" type="ORF">PDESU_04764</name>
</gene>
<keyword evidence="8" id="KW-0249">Electron transport</keyword>
<dbReference type="PROSITE" id="PS51384">
    <property type="entry name" value="FAD_FR"/>
    <property type="match status" value="1"/>
</dbReference>
<dbReference type="GO" id="GO:0004783">
    <property type="term" value="F:sulfite reductase (NADPH) activity"/>
    <property type="evidence" value="ECO:0007669"/>
    <property type="project" value="UniProtKB-EC"/>
</dbReference>
<keyword evidence="3" id="KW-0028">Amino-acid biosynthesis</keyword>
<dbReference type="FunFam" id="3.40.50.80:FF:000001">
    <property type="entry name" value="NADPH--cytochrome P450 reductase 1"/>
    <property type="match status" value="1"/>
</dbReference>
<evidence type="ECO:0000256" key="2">
    <source>
        <dbReference type="ARBA" id="ARBA00022448"/>
    </source>
</evidence>
<dbReference type="GO" id="GO:0010181">
    <property type="term" value="F:FMN binding"/>
    <property type="evidence" value="ECO:0007669"/>
    <property type="project" value="InterPro"/>
</dbReference>
<dbReference type="InterPro" id="IPR001433">
    <property type="entry name" value="OxRdtase_FAD/NAD-bd"/>
</dbReference>
<keyword evidence="2" id="KW-0813">Transport</keyword>
<feature type="binding site" evidence="12">
    <location>
        <begin position="154"/>
        <end position="163"/>
    </location>
    <ligand>
        <name>FMN</name>
        <dbReference type="ChEBI" id="CHEBI:58210"/>
    </ligand>
</feature>
<dbReference type="Pfam" id="PF00175">
    <property type="entry name" value="NAD_binding_1"/>
    <property type="match status" value="1"/>
</dbReference>
<dbReference type="InterPro" id="IPR001709">
    <property type="entry name" value="Flavoprot_Pyr_Nucl_cyt_Rdtase"/>
</dbReference>
<feature type="domain" description="Flavodoxin-like" evidence="13">
    <location>
        <begin position="65"/>
        <end position="203"/>
    </location>
</feature>
<dbReference type="Gene3D" id="3.40.50.80">
    <property type="entry name" value="Nucleotide-binding domain of ferredoxin-NADP reductase (FNR) module"/>
    <property type="match status" value="1"/>
</dbReference>
<evidence type="ECO:0000256" key="3">
    <source>
        <dbReference type="ARBA" id="ARBA00022605"/>
    </source>
</evidence>
<keyword evidence="10" id="KW-0198">Cysteine biosynthesis</keyword>
<dbReference type="InterPro" id="IPR023173">
    <property type="entry name" value="NADPH_Cyt_P450_Rdtase_alpha"/>
</dbReference>
<dbReference type="InterPro" id="IPR003097">
    <property type="entry name" value="CysJ-like_FAD-binding"/>
</dbReference>
<feature type="binding site" evidence="12">
    <location>
        <begin position="422"/>
        <end position="425"/>
    </location>
    <ligand>
        <name>FAD</name>
        <dbReference type="ChEBI" id="CHEBI:57692"/>
    </ligand>
</feature>
<keyword evidence="7 12" id="KW-0521">NADP</keyword>
<dbReference type="Pfam" id="PF00667">
    <property type="entry name" value="FAD_binding_1"/>
    <property type="match status" value="1"/>
</dbReference>
<keyword evidence="5 12" id="KW-0288">FMN</keyword>
<evidence type="ECO:0000313" key="15">
    <source>
        <dbReference type="EMBL" id="VGO16174.1"/>
    </source>
</evidence>
<dbReference type="InterPro" id="IPR001094">
    <property type="entry name" value="Flavdoxin-like"/>
</dbReference>
<dbReference type="InterPro" id="IPR039261">
    <property type="entry name" value="FNR_nucleotide-bd"/>
</dbReference>
<keyword evidence="16" id="KW-1185">Reference proteome</keyword>
<dbReference type="Proteomes" id="UP000366872">
    <property type="component" value="Unassembled WGS sequence"/>
</dbReference>
<accession>A0A6C2U9W3</accession>
<evidence type="ECO:0000256" key="7">
    <source>
        <dbReference type="ARBA" id="ARBA00022857"/>
    </source>
</evidence>
<dbReference type="PRINTS" id="PR00369">
    <property type="entry name" value="FLAVODOXIN"/>
</dbReference>
<dbReference type="InterPro" id="IPR029039">
    <property type="entry name" value="Flavoprotein-like_sf"/>
</dbReference>
<evidence type="ECO:0000256" key="5">
    <source>
        <dbReference type="ARBA" id="ARBA00022643"/>
    </source>
</evidence>
<feature type="binding site" evidence="12">
    <location>
        <begin position="522"/>
        <end position="523"/>
    </location>
    <ligand>
        <name>NADP(+)</name>
        <dbReference type="ChEBI" id="CHEBI:58349"/>
    </ligand>
</feature>
<dbReference type="SUPFAM" id="SSF52218">
    <property type="entry name" value="Flavoproteins"/>
    <property type="match status" value="1"/>
</dbReference>
<dbReference type="SUPFAM" id="SSF63380">
    <property type="entry name" value="Riboflavin synthase domain-like"/>
    <property type="match status" value="1"/>
</dbReference>
<keyword evidence="6 12" id="KW-0274">FAD</keyword>
<dbReference type="EMBL" id="CAAHFG010000003">
    <property type="protein sequence ID" value="VGO16174.1"/>
    <property type="molecule type" value="Genomic_DNA"/>
</dbReference>
<dbReference type="Gene3D" id="3.40.50.360">
    <property type="match status" value="1"/>
</dbReference>
<feature type="domain" description="FAD-binding FR-type" evidence="14">
    <location>
        <begin position="237"/>
        <end position="451"/>
    </location>
</feature>
<name>A0A6C2U9W3_PONDE</name>
<dbReference type="SUPFAM" id="SSF52343">
    <property type="entry name" value="Ferredoxin reductase-like, C-terminal NADP-linked domain"/>
    <property type="match status" value="1"/>
</dbReference>
<dbReference type="InterPro" id="IPR017927">
    <property type="entry name" value="FAD-bd_FR_type"/>
</dbReference>
<sequence>MSTQPNHGATGGLDAQLLGQLNQLSQALTPAQLAWVGGYFTGLSAQGGGQALPAGGSGAASAHVLTILYGSQTGHCRSVAEELNEAAQEAGLATELVSMGKFKEKNLKKLKHVAVIISTQGEGEPPDDAQSLVEYLHATKAPKLDDFQYCVLALGDSSYEFYCKTGRDFDERLEELGGKRILDRVDLDVDFDDGAEAWIPKAVEAMKEIIPEGTAPVAAPALGGFGAPAPSVHYSRKKPLKTRLLACQKITGRNSEKDIRHIEIDLEGSGLDYLPGDSLGVWFKNDEELVDDLLTLLEMDPAATVHVHDEPRPVKEALTETFELTLLHPAFVTDYADLIGNEELQKTAEETETLREYVETRQIIDVVREYPGTADPEAFVALLRKLTPRLYSIASSQAEVEEEVHLTLGVVEYEAHGHYHLGGASGYLGHRLKEGEDVLVYVESNDNFRLPEDGSKPIIMIGPGTGIAPFRAFVQERAAQEAPGDNWLFFGNPHFTEDFLYQTEWQEFLEDGVLTRIDLAFSRDQENKVYVQHRIAEQANEIWNWIQRGAHIYVCGDESRMARDVHQALLEVVVEKGGYSTEEAEVYLVQLRKDGRYQKDVY</sequence>
<dbReference type="GO" id="GO:0050660">
    <property type="term" value="F:flavin adenine dinucleotide binding"/>
    <property type="evidence" value="ECO:0007669"/>
    <property type="project" value="InterPro"/>
</dbReference>
<dbReference type="GO" id="GO:0019344">
    <property type="term" value="P:cysteine biosynthetic process"/>
    <property type="evidence" value="ECO:0007669"/>
    <property type="project" value="UniProtKB-KW"/>
</dbReference>
<dbReference type="RefSeq" id="WP_136081719.1">
    <property type="nucleotide sequence ID" value="NZ_CAAHFG010000003.1"/>
</dbReference>
<dbReference type="Gene3D" id="1.20.990.10">
    <property type="entry name" value="NADPH-cytochrome p450 Reductase, Chain A, domain 3"/>
    <property type="match status" value="1"/>
</dbReference>